<evidence type="ECO:0000259" key="2">
    <source>
        <dbReference type="Pfam" id="PF07593"/>
    </source>
</evidence>
<dbReference type="SUPFAM" id="SSF69318">
    <property type="entry name" value="Integrin alpha N-terminal domain"/>
    <property type="match status" value="1"/>
</dbReference>
<dbReference type="Pfam" id="PF07593">
    <property type="entry name" value="UnbV_ASPIC"/>
    <property type="match status" value="1"/>
</dbReference>
<keyword evidence="1" id="KW-0732">Signal</keyword>
<dbReference type="PANTHER" id="PTHR16026">
    <property type="entry name" value="CARTILAGE ACIDIC PROTEIN 1"/>
    <property type="match status" value="1"/>
</dbReference>
<sequence length="619" mass="66611">MNFAHSNSRIFQVPIEPSPIASAEFSRTTQSRQPFLSAARQASACLLLVVQAFAQAHSPASPPPAGVKSRVCKDRPIPQLVDVTRKSGINFKHLSAPEKKYIVESMSGGVIIIDYDRDGWPDIYFTNAPTVDMALKGEKARSALYHNNHDGTFTDVTDKAGIATPCFAMGGAVGDYNNDGWPDIYVTCLGGNVLYKNNGNGTFTDVTKEAGVADGRWSTGAAFGDYDGDGFVDLMVTNYVDFKLSDLPEFGSKPTCKYRGIDVQCGPRGLKGAGDALYHNNGNGTFTDVSKTAGVSDPDGYYGLGVVWSDFNNTGRPDIYVANDSTPNYLYKNDGNGKFTDIGLESGTAVSNDGSEQGSMGVAIGDYNHTGRFSIYVTNFADENSALYENLGNYDFREASYDAGVGLPVLPWIKWGDAFVDLDNDGWEDLIAVNGQVYPQVDSLPSGARYHQPKNLFMNERNGSFCDASNQAGPALIEPRVSRGLAVADLDNDGNVDIVISDIDGSPMILHNNGVPGTHWVSFELAGTKSNRLALGARVTITAGGMTQTDEVRSGGSYISQSDLRLHFGLAKAAKVDSVEIRWPSGGVEKLTNLAADHFYAVREGSGLVSRENLFNQLK</sequence>
<proteinExistence type="predicted"/>
<gene>
    <name evidence="3" type="ORF">H7849_16210</name>
</gene>
<dbReference type="KEGG" id="adin:H7849_16210"/>
<name>A0A7G8BR58_9BACT</name>
<dbReference type="AlphaFoldDB" id="A0A7G8BR58"/>
<dbReference type="Pfam" id="PF13517">
    <property type="entry name" value="FG-GAP_3"/>
    <property type="match status" value="3"/>
</dbReference>
<dbReference type="Proteomes" id="UP000515312">
    <property type="component" value="Chromosome"/>
</dbReference>
<dbReference type="InterPro" id="IPR028994">
    <property type="entry name" value="Integrin_alpha_N"/>
</dbReference>
<protein>
    <submittedName>
        <fullName evidence="3">CRTAC1 family protein</fullName>
    </submittedName>
</protein>
<organism evidence="3 4">
    <name type="scientific">Alloacidobacterium dinghuense</name>
    <dbReference type="NCBI Taxonomy" id="2763107"/>
    <lineage>
        <taxon>Bacteria</taxon>
        <taxon>Pseudomonadati</taxon>
        <taxon>Acidobacteriota</taxon>
        <taxon>Terriglobia</taxon>
        <taxon>Terriglobales</taxon>
        <taxon>Acidobacteriaceae</taxon>
        <taxon>Alloacidobacterium</taxon>
    </lineage>
</organism>
<evidence type="ECO:0000256" key="1">
    <source>
        <dbReference type="ARBA" id="ARBA00022729"/>
    </source>
</evidence>
<accession>A0A7G8BR58</accession>
<feature type="domain" description="ASPIC/UnbV" evidence="2">
    <location>
        <begin position="534"/>
        <end position="600"/>
    </location>
</feature>
<evidence type="ECO:0000313" key="3">
    <source>
        <dbReference type="EMBL" id="QNI35028.1"/>
    </source>
</evidence>
<dbReference type="Gene3D" id="2.130.10.130">
    <property type="entry name" value="Integrin alpha, N-terminal"/>
    <property type="match status" value="2"/>
</dbReference>
<dbReference type="InterPro" id="IPR011519">
    <property type="entry name" value="UnbV_ASPIC"/>
</dbReference>
<dbReference type="EMBL" id="CP060394">
    <property type="protein sequence ID" value="QNI35028.1"/>
    <property type="molecule type" value="Genomic_DNA"/>
</dbReference>
<dbReference type="InterPro" id="IPR027039">
    <property type="entry name" value="Crtac1"/>
</dbReference>
<evidence type="ECO:0000313" key="4">
    <source>
        <dbReference type="Proteomes" id="UP000515312"/>
    </source>
</evidence>
<dbReference type="PANTHER" id="PTHR16026:SF0">
    <property type="entry name" value="CARTILAGE ACIDIC PROTEIN 1"/>
    <property type="match status" value="1"/>
</dbReference>
<keyword evidence="4" id="KW-1185">Reference proteome</keyword>
<dbReference type="InterPro" id="IPR013517">
    <property type="entry name" value="FG-GAP"/>
</dbReference>
<reference evidence="3 4" key="1">
    <citation type="submission" date="2020-08" db="EMBL/GenBank/DDBJ databases">
        <title>Edaphobacter telluris sp. nov. and Acidobacterium dinghuensis sp. nov., two acidobacteria isolated from forest soil.</title>
        <authorList>
            <person name="Fu J."/>
            <person name="Qiu L."/>
        </authorList>
    </citation>
    <scope>NUCLEOTIDE SEQUENCE [LARGE SCALE GENOMIC DNA]</scope>
    <source>
        <strain evidence="3">4Y35</strain>
    </source>
</reference>